<proteinExistence type="predicted"/>
<organism evidence="2 3">
    <name type="scientific">Amanita thiersii Skay4041</name>
    <dbReference type="NCBI Taxonomy" id="703135"/>
    <lineage>
        <taxon>Eukaryota</taxon>
        <taxon>Fungi</taxon>
        <taxon>Dikarya</taxon>
        <taxon>Basidiomycota</taxon>
        <taxon>Agaricomycotina</taxon>
        <taxon>Agaricomycetes</taxon>
        <taxon>Agaricomycetidae</taxon>
        <taxon>Agaricales</taxon>
        <taxon>Pluteineae</taxon>
        <taxon>Amanitaceae</taxon>
        <taxon>Amanita</taxon>
    </lineage>
</organism>
<dbReference type="Gene3D" id="3.40.50.150">
    <property type="entry name" value="Vaccinia Virus protein VP39"/>
    <property type="match status" value="1"/>
</dbReference>
<dbReference type="InterPro" id="IPR041698">
    <property type="entry name" value="Methyltransf_25"/>
</dbReference>
<sequence>MHTNDAHRLYTPHSDIYLFAHDDRERGRLEGQHQVLTHGIGGLLHPPVHFSSGNRILDVGAGTGAWILDLARTLDSAVQLYGTDIEKRLFPRSHPDNVQFVVASTLNLPEAWTNTFKLVHQRLAMASFRVPEWPQAIKEIYRVTAPDGWVQLEEFGIYKAGPATDILRACHNELWVKNDLLPNIHSARMLHGWLTEAGFVDVIAVKHQFQIGDRIGKHGEHFRSVMTETFKGLGHRGTKEGGFAHASQEEYERLVRMFLEEVNKYPGVAFDYWVICARKPSS</sequence>
<accession>A0A2A9NVU3</accession>
<protein>
    <recommendedName>
        <fullName evidence="1">Methyltransferase domain-containing protein</fullName>
    </recommendedName>
</protein>
<name>A0A2A9NVU3_9AGAR</name>
<dbReference type="EMBL" id="KZ301984">
    <property type="protein sequence ID" value="PFH51802.1"/>
    <property type="molecule type" value="Genomic_DNA"/>
</dbReference>
<dbReference type="Pfam" id="PF13649">
    <property type="entry name" value="Methyltransf_25"/>
    <property type="match status" value="1"/>
</dbReference>
<dbReference type="SUPFAM" id="SSF53335">
    <property type="entry name" value="S-adenosyl-L-methionine-dependent methyltransferases"/>
    <property type="match status" value="1"/>
</dbReference>
<dbReference type="PANTHER" id="PTHR43591:SF24">
    <property type="entry name" value="2-METHOXY-6-POLYPRENYL-1,4-BENZOQUINOL METHYLASE, MITOCHONDRIAL"/>
    <property type="match status" value="1"/>
</dbReference>
<dbReference type="PANTHER" id="PTHR43591">
    <property type="entry name" value="METHYLTRANSFERASE"/>
    <property type="match status" value="1"/>
</dbReference>
<feature type="domain" description="Methyltransferase" evidence="1">
    <location>
        <begin position="56"/>
        <end position="148"/>
    </location>
</feature>
<evidence type="ECO:0000313" key="3">
    <source>
        <dbReference type="Proteomes" id="UP000242287"/>
    </source>
</evidence>
<dbReference type="Proteomes" id="UP000242287">
    <property type="component" value="Unassembled WGS sequence"/>
</dbReference>
<reference evidence="2 3" key="1">
    <citation type="submission" date="2014-02" db="EMBL/GenBank/DDBJ databases">
        <title>Transposable element dynamics among asymbiotic and ectomycorrhizal Amanita fungi.</title>
        <authorList>
            <consortium name="DOE Joint Genome Institute"/>
            <person name="Hess J."/>
            <person name="Skrede I."/>
            <person name="Wolfe B."/>
            <person name="LaButti K."/>
            <person name="Ohm R.A."/>
            <person name="Grigoriev I.V."/>
            <person name="Pringle A."/>
        </authorList>
    </citation>
    <scope>NUCLEOTIDE SEQUENCE [LARGE SCALE GENOMIC DNA]</scope>
    <source>
        <strain evidence="2 3">SKay4041</strain>
    </source>
</reference>
<dbReference type="InterPro" id="IPR029063">
    <property type="entry name" value="SAM-dependent_MTases_sf"/>
</dbReference>
<dbReference type="AlphaFoldDB" id="A0A2A9NVU3"/>
<evidence type="ECO:0000259" key="1">
    <source>
        <dbReference type="Pfam" id="PF13649"/>
    </source>
</evidence>
<dbReference type="STRING" id="703135.A0A2A9NVU3"/>
<keyword evidence="3" id="KW-1185">Reference proteome</keyword>
<dbReference type="OrthoDB" id="184880at2759"/>
<evidence type="ECO:0000313" key="2">
    <source>
        <dbReference type="EMBL" id="PFH51802.1"/>
    </source>
</evidence>
<dbReference type="CDD" id="cd02440">
    <property type="entry name" value="AdoMet_MTases"/>
    <property type="match status" value="1"/>
</dbReference>
<gene>
    <name evidence="2" type="ORF">AMATHDRAFT_174581</name>
</gene>
<dbReference type="GO" id="GO:0008168">
    <property type="term" value="F:methyltransferase activity"/>
    <property type="evidence" value="ECO:0007669"/>
    <property type="project" value="TreeGrafter"/>
</dbReference>